<comment type="caution">
    <text evidence="9">The sequence shown here is derived from an EMBL/GenBank/DDBJ whole genome shotgun (WGS) entry which is preliminary data.</text>
</comment>
<evidence type="ECO:0000256" key="7">
    <source>
        <dbReference type="PROSITE-ProRule" id="PRU01373"/>
    </source>
</evidence>
<evidence type="ECO:0000313" key="9">
    <source>
        <dbReference type="EMBL" id="GAD06086.1"/>
    </source>
</evidence>
<evidence type="ECO:0000256" key="3">
    <source>
        <dbReference type="ARBA" id="ARBA00022679"/>
    </source>
</evidence>
<evidence type="ECO:0000256" key="1">
    <source>
        <dbReference type="ARBA" id="ARBA00004752"/>
    </source>
</evidence>
<organism evidence="9 10">
    <name type="scientific">Porphyromonas crevioricanis JCM 15906</name>
    <dbReference type="NCBI Taxonomy" id="1305617"/>
    <lineage>
        <taxon>Bacteria</taxon>
        <taxon>Pseudomonadati</taxon>
        <taxon>Bacteroidota</taxon>
        <taxon>Bacteroidia</taxon>
        <taxon>Bacteroidales</taxon>
        <taxon>Porphyromonadaceae</taxon>
        <taxon>Porphyromonas</taxon>
    </lineage>
</organism>
<dbReference type="RefSeq" id="WP_023938510.1">
    <property type="nucleotide sequence ID" value="NZ_BAOU01000055.1"/>
</dbReference>
<dbReference type="CDD" id="cd16913">
    <property type="entry name" value="YkuD_like"/>
    <property type="match status" value="1"/>
</dbReference>
<dbReference type="GO" id="GO:0016740">
    <property type="term" value="F:transferase activity"/>
    <property type="evidence" value="ECO:0007669"/>
    <property type="project" value="UniProtKB-KW"/>
</dbReference>
<evidence type="ECO:0000256" key="5">
    <source>
        <dbReference type="ARBA" id="ARBA00022984"/>
    </source>
</evidence>
<dbReference type="UniPathway" id="UPA00219"/>
<dbReference type="EMBL" id="BAOU01000055">
    <property type="protein sequence ID" value="GAD06086.1"/>
    <property type="molecule type" value="Genomic_DNA"/>
</dbReference>
<reference evidence="10" key="1">
    <citation type="journal article" date="2013" name="Genome">
        <title>Draft Genome Sequences of Porphyromonas crevioricanis JCM 15906T and Porphyromonas cansulci JCM 13913T Isolated from a Canine Oral Cavity.</title>
        <authorList>
            <person name="Sakamoto M."/>
            <person name="Tanaka N."/>
            <person name="Shiwa Y."/>
            <person name="Yoshikawa H."/>
            <person name="Ohkuma M."/>
        </authorList>
    </citation>
    <scope>NUCLEOTIDE SEQUENCE [LARGE SCALE GENOMIC DNA]</scope>
    <source>
        <strain evidence="10">JCM 15906</strain>
    </source>
</reference>
<keyword evidence="3" id="KW-0808">Transferase</keyword>
<feature type="active site" description="Nucleophile" evidence="7">
    <location>
        <position position="325"/>
    </location>
</feature>
<keyword evidence="6 7" id="KW-0961">Cell wall biogenesis/degradation</keyword>
<evidence type="ECO:0000256" key="4">
    <source>
        <dbReference type="ARBA" id="ARBA00022960"/>
    </source>
</evidence>
<name>T1CIS7_9PORP</name>
<comment type="similarity">
    <text evidence="2">Belongs to the YkuD family.</text>
</comment>
<dbReference type="GO" id="GO:0071555">
    <property type="term" value="P:cell wall organization"/>
    <property type="evidence" value="ECO:0007669"/>
    <property type="project" value="UniProtKB-UniRule"/>
</dbReference>
<dbReference type="PROSITE" id="PS52029">
    <property type="entry name" value="LD_TPASE"/>
    <property type="match status" value="1"/>
</dbReference>
<accession>T1CIS7</accession>
<evidence type="ECO:0000313" key="10">
    <source>
        <dbReference type="Proteomes" id="UP000018031"/>
    </source>
</evidence>
<comment type="pathway">
    <text evidence="1 7">Cell wall biogenesis; peptidoglycan biosynthesis.</text>
</comment>
<keyword evidence="4 7" id="KW-0133">Cell shape</keyword>
<keyword evidence="5 7" id="KW-0573">Peptidoglycan synthesis</keyword>
<dbReference type="Proteomes" id="UP000018031">
    <property type="component" value="Unassembled WGS sequence"/>
</dbReference>
<dbReference type="GO" id="GO:0008360">
    <property type="term" value="P:regulation of cell shape"/>
    <property type="evidence" value="ECO:0007669"/>
    <property type="project" value="UniProtKB-UniRule"/>
</dbReference>
<protein>
    <recommendedName>
        <fullName evidence="8">L,D-TPase catalytic domain-containing protein</fullName>
    </recommendedName>
</protein>
<dbReference type="InterPro" id="IPR005490">
    <property type="entry name" value="LD_TPept_cat_dom"/>
</dbReference>
<dbReference type="PROSITE" id="PS51257">
    <property type="entry name" value="PROKAR_LIPOPROTEIN"/>
    <property type="match status" value="1"/>
</dbReference>
<dbReference type="SUPFAM" id="SSF141523">
    <property type="entry name" value="L,D-transpeptidase catalytic domain-like"/>
    <property type="match status" value="1"/>
</dbReference>
<gene>
    <name evidence="9" type="ORF">PORCRE_1808</name>
</gene>
<sequence>MKYRLSSISILIFLLSLFSCIREKTSETETMQDSIPAESLENSPNDIAINEQKKEPEPVFLTAQDIQLRRELLFDKYILEDTYPYRDTVRSFQWQAICDKLAFIENMQQKPVQWVVFENYKNINGEAPTILNYTRNEYNRITDSLGIERFQSVPLYSPTGDISSPKLYGQDGTLAKIVDTEEDYYLIEPILIEGQWLVPKNYIRELPDSTSFQHIVVVDRIQQNIATLERESPGNWLIRSTNPATTGRFKPPYAQKTPLGIFLLQQKKRRMHYFQDGTREIEGYAPYASRFTNGAYIHGIPVVGVDNPIKEHSPTLGTTPRSHMCVRNNSSHAEFIYKWAPLRRTLVIVIE</sequence>
<evidence type="ECO:0000259" key="8">
    <source>
        <dbReference type="PROSITE" id="PS52029"/>
    </source>
</evidence>
<feature type="domain" description="L,D-TPase catalytic" evidence="8">
    <location>
        <begin position="214"/>
        <end position="350"/>
    </location>
</feature>
<dbReference type="Gene3D" id="2.40.440.10">
    <property type="entry name" value="L,D-transpeptidase catalytic domain-like"/>
    <property type="match status" value="1"/>
</dbReference>
<dbReference type="GO" id="GO:0004180">
    <property type="term" value="F:carboxypeptidase activity"/>
    <property type="evidence" value="ECO:0007669"/>
    <property type="project" value="UniProtKB-ARBA"/>
</dbReference>
<dbReference type="AlphaFoldDB" id="T1CIS7"/>
<dbReference type="InterPro" id="IPR038063">
    <property type="entry name" value="Transpep_catalytic_dom"/>
</dbReference>
<feature type="active site" description="Proton donor/acceptor" evidence="7">
    <location>
        <position position="298"/>
    </location>
</feature>
<proteinExistence type="inferred from homology"/>
<dbReference type="Pfam" id="PF03734">
    <property type="entry name" value="YkuD"/>
    <property type="match status" value="1"/>
</dbReference>
<reference evidence="9 10" key="2">
    <citation type="journal article" date="2013" name="Genome Announc.">
        <title>Draft Genome Sequences of Porphyromonas crevioricanis JCM 15906T and Porphyromonas cansulci JCM 13913T Isolated from a Canine Oral Cavity.</title>
        <authorList>
            <person name="Sakamoto M."/>
            <person name="Tanaka N."/>
            <person name="Shiwa Y."/>
            <person name="Yoshikawa H."/>
            <person name="Ohkuma M."/>
        </authorList>
    </citation>
    <scope>NUCLEOTIDE SEQUENCE [LARGE SCALE GENOMIC DNA]</scope>
    <source>
        <strain evidence="9 10">JCM 15906</strain>
    </source>
</reference>
<evidence type="ECO:0000256" key="2">
    <source>
        <dbReference type="ARBA" id="ARBA00005992"/>
    </source>
</evidence>
<evidence type="ECO:0000256" key="6">
    <source>
        <dbReference type="ARBA" id="ARBA00023316"/>
    </source>
</evidence>
<dbReference type="GO" id="GO:0009252">
    <property type="term" value="P:peptidoglycan biosynthetic process"/>
    <property type="evidence" value="ECO:0007669"/>
    <property type="project" value="UniProtKB-UniPathway"/>
</dbReference>